<protein>
    <submittedName>
        <fullName evidence="1">Alpha/beta hydrolase</fullName>
    </submittedName>
</protein>
<dbReference type="SUPFAM" id="SSF53474">
    <property type="entry name" value="alpha/beta-Hydrolases"/>
    <property type="match status" value="1"/>
</dbReference>
<dbReference type="InterPro" id="IPR050583">
    <property type="entry name" value="Mycobacterial_A85_antigen"/>
</dbReference>
<reference evidence="1" key="1">
    <citation type="journal article" date="2015" name="ISME J.">
        <title>Draft Genome Sequence of Streptomyces incarnatus NRRL8089, which Produces the Nucleoside Antibiotic Sinefungin.</title>
        <authorList>
            <person name="Oshima K."/>
            <person name="Hattori M."/>
            <person name="Shimizu H."/>
            <person name="Fukuda K."/>
            <person name="Nemoto M."/>
            <person name="Inagaki K."/>
            <person name="Tamura T."/>
        </authorList>
    </citation>
    <scope>NUCLEOTIDE SEQUENCE</scope>
    <source>
        <strain evidence="1">FACHB-1375</strain>
    </source>
</reference>
<evidence type="ECO:0000313" key="1">
    <source>
        <dbReference type="EMBL" id="MBD2183640.1"/>
    </source>
</evidence>
<evidence type="ECO:0000313" key="2">
    <source>
        <dbReference type="Proteomes" id="UP000641646"/>
    </source>
</evidence>
<reference evidence="1" key="2">
    <citation type="submission" date="2020-08" db="EMBL/GenBank/DDBJ databases">
        <authorList>
            <person name="Chen M."/>
            <person name="Teng W."/>
            <person name="Zhao L."/>
            <person name="Hu C."/>
            <person name="Zhou Y."/>
            <person name="Han B."/>
            <person name="Song L."/>
            <person name="Shu W."/>
        </authorList>
    </citation>
    <scope>NUCLEOTIDE SEQUENCE</scope>
    <source>
        <strain evidence="1">FACHB-1375</strain>
    </source>
</reference>
<dbReference type="InterPro" id="IPR000801">
    <property type="entry name" value="Esterase-like"/>
</dbReference>
<keyword evidence="1" id="KW-0378">Hydrolase</keyword>
<sequence>MGYIHIIRDFYSFPEQVNRTIRIFTPDAYDQQPDKRFPVLYMFDGQNIFAHPESAVWDTWCANTTLERLASAGTIEPWIIVGIDHLPNRMEEYSPWMGGRGNLTAEFLINHLKPFIDKTYRTLSDSQNTALMGSSMGGLISLYLGKTYPQIFGRIGGLSPALMLGGTQMFSYWDRRTGFWSRILLYVGSKEQYSFYGIWLDYVPITKDFYTRLKSLGYSEDELHFILAEDEIHHETSWQKRLPEIMTWLLAPTASRSFF</sequence>
<dbReference type="AlphaFoldDB" id="A0A926VGT7"/>
<dbReference type="Proteomes" id="UP000641646">
    <property type="component" value="Unassembled WGS sequence"/>
</dbReference>
<dbReference type="GO" id="GO:0016787">
    <property type="term" value="F:hydrolase activity"/>
    <property type="evidence" value="ECO:0007669"/>
    <property type="project" value="UniProtKB-KW"/>
</dbReference>
<organism evidence="1 2">
    <name type="scientific">Aerosakkonema funiforme FACHB-1375</name>
    <dbReference type="NCBI Taxonomy" id="2949571"/>
    <lineage>
        <taxon>Bacteria</taxon>
        <taxon>Bacillati</taxon>
        <taxon>Cyanobacteriota</taxon>
        <taxon>Cyanophyceae</taxon>
        <taxon>Oscillatoriophycideae</taxon>
        <taxon>Aerosakkonematales</taxon>
        <taxon>Aerosakkonemataceae</taxon>
        <taxon>Aerosakkonema</taxon>
    </lineage>
</organism>
<accession>A0A926VGT7</accession>
<keyword evidence="2" id="KW-1185">Reference proteome</keyword>
<dbReference type="EMBL" id="JACJPW010000061">
    <property type="protein sequence ID" value="MBD2183640.1"/>
    <property type="molecule type" value="Genomic_DNA"/>
</dbReference>
<dbReference type="PANTHER" id="PTHR48098:SF6">
    <property type="entry name" value="FERRI-BACILLIBACTIN ESTERASE BESA"/>
    <property type="match status" value="1"/>
</dbReference>
<dbReference type="InterPro" id="IPR029058">
    <property type="entry name" value="AB_hydrolase_fold"/>
</dbReference>
<dbReference type="PANTHER" id="PTHR48098">
    <property type="entry name" value="ENTEROCHELIN ESTERASE-RELATED"/>
    <property type="match status" value="1"/>
</dbReference>
<dbReference type="Gene3D" id="3.40.50.1820">
    <property type="entry name" value="alpha/beta hydrolase"/>
    <property type="match status" value="1"/>
</dbReference>
<gene>
    <name evidence="1" type="ORF">H6G03_21695</name>
</gene>
<proteinExistence type="predicted"/>
<name>A0A926VGT7_9CYAN</name>
<dbReference type="Pfam" id="PF00756">
    <property type="entry name" value="Esterase"/>
    <property type="match status" value="1"/>
</dbReference>
<dbReference type="RefSeq" id="WP_190468416.1">
    <property type="nucleotide sequence ID" value="NZ_JACJPW010000061.1"/>
</dbReference>
<comment type="caution">
    <text evidence="1">The sequence shown here is derived from an EMBL/GenBank/DDBJ whole genome shotgun (WGS) entry which is preliminary data.</text>
</comment>